<keyword evidence="2" id="KW-1185">Reference proteome</keyword>
<gene>
    <name evidence="1" type="primary">76</name>
    <name evidence="1" type="ORF">JOVO_76</name>
</gene>
<name>V5R9G7_9CAUD</name>
<evidence type="ECO:0000313" key="1">
    <source>
        <dbReference type="EMBL" id="AHB31941.1"/>
    </source>
</evidence>
<proteinExistence type="predicted"/>
<dbReference type="EMBL" id="KF493882">
    <property type="protein sequence ID" value="AHB31941.1"/>
    <property type="molecule type" value="Genomic_DNA"/>
</dbReference>
<protein>
    <submittedName>
        <fullName evidence="1">Uncharacterized protein</fullName>
    </submittedName>
</protein>
<dbReference type="GeneID" id="17776061"/>
<organism evidence="1 2">
    <name type="scientific">Mycobacterium phage Jovo</name>
    <dbReference type="NCBI Taxonomy" id="1429912"/>
    <lineage>
        <taxon>Viruses</taxon>
        <taxon>Duplodnaviria</taxon>
        <taxon>Heunggongvirae</taxon>
        <taxon>Uroviricota</taxon>
        <taxon>Caudoviricetes</taxon>
        <taxon>Benedictvirus</taxon>
        <taxon>Benedictvirus jovo</taxon>
    </lineage>
</organism>
<sequence>MRCQVTIENNLLSPRTKSVTIIDGGSMPTTVEVHHVKSDDAEYQLLATAIDRFASVMQLRDELKKEKES</sequence>
<reference evidence="2" key="1">
    <citation type="submission" date="2013-07" db="EMBL/GenBank/DDBJ databases">
        <authorList>
            <person name="Hourany J."/>
            <person name="Moreno C."/>
            <person name="Kamble S."/>
            <person name="Ta S."/>
            <person name="Noe P."/>
            <person name="Vijanderan J."/>
            <person name="Chow T."/>
            <person name="Won S.T."/>
            <person name="To C."/>
            <person name="Kubota Y."/>
            <person name="Beaty S."/>
            <person name="Reddi K."/>
            <person name="Villella W."/>
            <person name="Sanders E.R."/>
        </authorList>
    </citation>
    <scope>NUCLEOTIDE SEQUENCE [LARGE SCALE GENOMIC DNA]</scope>
</reference>
<dbReference type="KEGG" id="vg:17776061"/>
<dbReference type="Proteomes" id="UP000018628">
    <property type="component" value="Segment"/>
</dbReference>
<evidence type="ECO:0000313" key="2">
    <source>
        <dbReference type="Proteomes" id="UP000018628"/>
    </source>
</evidence>
<dbReference type="RefSeq" id="YP_008859101.1">
    <property type="nucleotide sequence ID" value="NC_022984.1"/>
</dbReference>
<accession>V5R9G7</accession>